<comment type="caution">
    <text evidence="2">The sequence shown here is derived from an EMBL/GenBank/DDBJ whole genome shotgun (WGS) entry which is preliminary data.</text>
</comment>
<sequence length="147" mass="16865">MYRVKERSGRPCKVSKKKISEFSEVNQVDPYHASHDSDADPDYSQSSSDSENAVNLQNHNNEGQPILQKGKKRWRNPEEWARNQTKFHRNSGKQYINSADNVVSEKRQEPRLIALLIPKLDAIPTPPYNRLFSEQNDYTNIPASGVP</sequence>
<evidence type="ECO:0000313" key="3">
    <source>
        <dbReference type="Proteomes" id="UP001458880"/>
    </source>
</evidence>
<gene>
    <name evidence="2" type="ORF">QE152_g13322</name>
</gene>
<evidence type="ECO:0000256" key="1">
    <source>
        <dbReference type="SAM" id="MobiDB-lite"/>
    </source>
</evidence>
<dbReference type="Proteomes" id="UP001458880">
    <property type="component" value="Unassembled WGS sequence"/>
</dbReference>
<dbReference type="EMBL" id="JASPKY010000126">
    <property type="protein sequence ID" value="KAK9731843.1"/>
    <property type="molecule type" value="Genomic_DNA"/>
</dbReference>
<evidence type="ECO:0000313" key="2">
    <source>
        <dbReference type="EMBL" id="KAK9731843.1"/>
    </source>
</evidence>
<organism evidence="2 3">
    <name type="scientific">Popillia japonica</name>
    <name type="common">Japanese beetle</name>
    <dbReference type="NCBI Taxonomy" id="7064"/>
    <lineage>
        <taxon>Eukaryota</taxon>
        <taxon>Metazoa</taxon>
        <taxon>Ecdysozoa</taxon>
        <taxon>Arthropoda</taxon>
        <taxon>Hexapoda</taxon>
        <taxon>Insecta</taxon>
        <taxon>Pterygota</taxon>
        <taxon>Neoptera</taxon>
        <taxon>Endopterygota</taxon>
        <taxon>Coleoptera</taxon>
        <taxon>Polyphaga</taxon>
        <taxon>Scarabaeiformia</taxon>
        <taxon>Scarabaeidae</taxon>
        <taxon>Rutelinae</taxon>
        <taxon>Popillia</taxon>
    </lineage>
</organism>
<protein>
    <submittedName>
        <fullName evidence="2">Uncharacterized protein</fullName>
    </submittedName>
</protein>
<feature type="region of interest" description="Disordered" evidence="1">
    <location>
        <begin position="21"/>
        <end position="76"/>
    </location>
</feature>
<feature type="compositionally biased region" description="Polar residues" evidence="1">
    <location>
        <begin position="43"/>
        <end position="63"/>
    </location>
</feature>
<proteinExistence type="predicted"/>
<keyword evidence="3" id="KW-1185">Reference proteome</keyword>
<dbReference type="AlphaFoldDB" id="A0AAW1LEK5"/>
<reference evidence="2 3" key="1">
    <citation type="journal article" date="2024" name="BMC Genomics">
        <title>De novo assembly and annotation of Popillia japonica's genome with initial clues to its potential as an invasive pest.</title>
        <authorList>
            <person name="Cucini C."/>
            <person name="Boschi S."/>
            <person name="Funari R."/>
            <person name="Cardaioli E."/>
            <person name="Iannotti N."/>
            <person name="Marturano G."/>
            <person name="Paoli F."/>
            <person name="Bruttini M."/>
            <person name="Carapelli A."/>
            <person name="Frati F."/>
            <person name="Nardi F."/>
        </authorList>
    </citation>
    <scope>NUCLEOTIDE SEQUENCE [LARGE SCALE GENOMIC DNA]</scope>
    <source>
        <strain evidence="2">DMR45628</strain>
    </source>
</reference>
<name>A0AAW1LEK5_POPJA</name>
<accession>A0AAW1LEK5</accession>